<dbReference type="AlphaFoldDB" id="A0A2I0K6X0"/>
<gene>
    <name evidence="1" type="ORF">CRG98_015327</name>
</gene>
<protein>
    <submittedName>
        <fullName evidence="1">Uncharacterized protein</fullName>
    </submittedName>
</protein>
<evidence type="ECO:0000313" key="2">
    <source>
        <dbReference type="Proteomes" id="UP000233551"/>
    </source>
</evidence>
<reference evidence="1 2" key="1">
    <citation type="submission" date="2017-11" db="EMBL/GenBank/DDBJ databases">
        <title>De-novo sequencing of pomegranate (Punica granatum L.) genome.</title>
        <authorList>
            <person name="Akparov Z."/>
            <person name="Amiraslanov A."/>
            <person name="Hajiyeva S."/>
            <person name="Abbasov M."/>
            <person name="Kaur K."/>
            <person name="Hamwieh A."/>
            <person name="Solovyev V."/>
            <person name="Salamov A."/>
            <person name="Braich B."/>
            <person name="Kosarev P."/>
            <person name="Mahmoud A."/>
            <person name="Hajiyev E."/>
            <person name="Babayeva S."/>
            <person name="Izzatullayeva V."/>
            <person name="Mammadov A."/>
            <person name="Mammadov A."/>
            <person name="Sharifova S."/>
            <person name="Ojaghi J."/>
            <person name="Eynullazada K."/>
            <person name="Bayramov B."/>
            <person name="Abdulazimova A."/>
            <person name="Shahmuradov I."/>
        </authorList>
    </citation>
    <scope>NUCLEOTIDE SEQUENCE [LARGE SCALE GENOMIC DNA]</scope>
    <source>
        <strain evidence="2">cv. AG2017</strain>
        <tissue evidence="1">Leaf</tissue>
    </source>
</reference>
<sequence>MGFRHEQILQRSIRTVSRTPYYFCRTCSTRLSSGDPASRAFPRETVHAYSQLGKICSCDPRSRSNHSRVVMTRFSETNIVCMRLPMGRGWDKNEFSHGTAPYFLAHIPPHNRLIHHLPCQFSQGHAGHRRRMMHGLMPLRELLSTFLPYTFTGKGSSVRRSPCKAKDKND</sequence>
<name>A0A2I0K6X0_PUNGR</name>
<dbReference type="Proteomes" id="UP000233551">
    <property type="component" value="Unassembled WGS sequence"/>
</dbReference>
<comment type="caution">
    <text evidence="1">The sequence shown here is derived from an EMBL/GenBank/DDBJ whole genome shotgun (WGS) entry which is preliminary data.</text>
</comment>
<keyword evidence="2" id="KW-1185">Reference proteome</keyword>
<organism evidence="1 2">
    <name type="scientific">Punica granatum</name>
    <name type="common">Pomegranate</name>
    <dbReference type="NCBI Taxonomy" id="22663"/>
    <lineage>
        <taxon>Eukaryota</taxon>
        <taxon>Viridiplantae</taxon>
        <taxon>Streptophyta</taxon>
        <taxon>Embryophyta</taxon>
        <taxon>Tracheophyta</taxon>
        <taxon>Spermatophyta</taxon>
        <taxon>Magnoliopsida</taxon>
        <taxon>eudicotyledons</taxon>
        <taxon>Gunneridae</taxon>
        <taxon>Pentapetalae</taxon>
        <taxon>rosids</taxon>
        <taxon>malvids</taxon>
        <taxon>Myrtales</taxon>
        <taxon>Lythraceae</taxon>
        <taxon>Punica</taxon>
    </lineage>
</organism>
<dbReference type="EMBL" id="PGOL01000839">
    <property type="protein sequence ID" value="PKI64287.1"/>
    <property type="molecule type" value="Genomic_DNA"/>
</dbReference>
<proteinExistence type="predicted"/>
<evidence type="ECO:0000313" key="1">
    <source>
        <dbReference type="EMBL" id="PKI64287.1"/>
    </source>
</evidence>
<accession>A0A2I0K6X0</accession>